<dbReference type="Gramene" id="KMS65053">
    <property type="protein sequence ID" value="KMS65053"/>
    <property type="gene ID" value="BVRB_039920"/>
</dbReference>
<dbReference type="EMBL" id="KQ115637">
    <property type="protein sequence ID" value="KMS65053.1"/>
    <property type="molecule type" value="Genomic_DNA"/>
</dbReference>
<evidence type="ECO:0000313" key="1">
    <source>
        <dbReference type="EMBL" id="KMS65053.1"/>
    </source>
</evidence>
<feature type="non-terminal residue" evidence="1">
    <location>
        <position position="119"/>
    </location>
</feature>
<reference evidence="1 2" key="1">
    <citation type="journal article" date="2014" name="Nature">
        <title>The genome of the recently domesticated crop plant sugar beet (Beta vulgaris).</title>
        <authorList>
            <person name="Dohm J.C."/>
            <person name="Minoche A.E."/>
            <person name="Holtgrawe D."/>
            <person name="Capella-Gutierrez S."/>
            <person name="Zakrzewski F."/>
            <person name="Tafer H."/>
            <person name="Rupp O."/>
            <person name="Sorensen T.R."/>
            <person name="Stracke R."/>
            <person name="Reinhardt R."/>
            <person name="Goesmann A."/>
            <person name="Kraft T."/>
            <person name="Schulz B."/>
            <person name="Stadler P.F."/>
            <person name="Schmidt T."/>
            <person name="Gabaldon T."/>
            <person name="Lehrach H."/>
            <person name="Weisshaar B."/>
            <person name="Himmelbauer H."/>
        </authorList>
    </citation>
    <scope>NUCLEOTIDE SEQUENCE [LARGE SCALE GENOMIC DNA]</scope>
    <source>
        <tissue evidence="1">Taproot</tissue>
    </source>
</reference>
<name>A0A0J7YPI3_BETVV</name>
<sequence>YWPIIDIVDIRRTKPDIILQRLVDLAATTGSTKEIVESLLDMDRRMSDSQQTFAILAVRFWDLFADSLMNERNLLLRLISLGFPGDRKHIENIIEKLSPSALSVSADDDTTALELYLGQ</sequence>
<organism evidence="1 2">
    <name type="scientific">Beta vulgaris subsp. vulgaris</name>
    <name type="common">Beet</name>
    <dbReference type="NCBI Taxonomy" id="3555"/>
    <lineage>
        <taxon>Eukaryota</taxon>
        <taxon>Viridiplantae</taxon>
        <taxon>Streptophyta</taxon>
        <taxon>Embryophyta</taxon>
        <taxon>Tracheophyta</taxon>
        <taxon>Spermatophyta</taxon>
        <taxon>Magnoliopsida</taxon>
        <taxon>eudicotyledons</taxon>
        <taxon>Gunneridae</taxon>
        <taxon>Pentapetalae</taxon>
        <taxon>Caryophyllales</taxon>
        <taxon>Chenopodiaceae</taxon>
        <taxon>Betoideae</taxon>
        <taxon>Beta</taxon>
    </lineage>
</organism>
<keyword evidence="2" id="KW-1185">Reference proteome</keyword>
<accession>A0A0J7YPI3</accession>
<dbReference type="AlphaFoldDB" id="A0A0J7YPI3"/>
<proteinExistence type="predicted"/>
<dbReference type="Proteomes" id="UP000035740">
    <property type="component" value="Unassembled WGS sequence"/>
</dbReference>
<feature type="non-terminal residue" evidence="1">
    <location>
        <position position="1"/>
    </location>
</feature>
<evidence type="ECO:0000313" key="2">
    <source>
        <dbReference type="Proteomes" id="UP000035740"/>
    </source>
</evidence>
<gene>
    <name evidence="1" type="ORF">BVRB_039920</name>
</gene>
<protein>
    <submittedName>
        <fullName evidence="1">Uncharacterized protein</fullName>
    </submittedName>
</protein>